<protein>
    <submittedName>
        <fullName evidence="1">Uncharacterized protein</fullName>
    </submittedName>
</protein>
<organism evidence="1 2">
    <name type="scientific">Pelagibacterium lacus</name>
    <dbReference type="NCBI Taxonomy" id="2282655"/>
    <lineage>
        <taxon>Bacteria</taxon>
        <taxon>Pseudomonadati</taxon>
        <taxon>Pseudomonadota</taxon>
        <taxon>Alphaproteobacteria</taxon>
        <taxon>Hyphomicrobiales</taxon>
        <taxon>Devosiaceae</taxon>
        <taxon>Pelagibacterium</taxon>
    </lineage>
</organism>
<sequence>MGPRAPNAEDKEMTLITAAARLTGAGLLTLALAACMDVEMTIDIQSQTEAEATMVTAMAADMYQMIMAQSVEGEDEFCAEGELIERGDMMECHVVQSGPFAELDLDAEGGGPVIAAIGGGQVRVSFPTGDIAEAMAEDTGARDDPQMMAMITSMFEGHAITMTVAGGTITDTNMAIAADGQSASYAIPFTDLFASDLDLPAELYAVVQK</sequence>
<proteinExistence type="predicted"/>
<name>A0A369W4I8_9HYPH</name>
<evidence type="ECO:0000313" key="2">
    <source>
        <dbReference type="Proteomes" id="UP000253759"/>
    </source>
</evidence>
<reference evidence="2" key="1">
    <citation type="submission" date="2018-07" db="EMBL/GenBank/DDBJ databases">
        <authorList>
            <person name="Liu B.-T."/>
            <person name="Du Z."/>
        </authorList>
    </citation>
    <scope>NUCLEOTIDE SEQUENCE [LARGE SCALE GENOMIC DNA]</scope>
    <source>
        <strain evidence="2">XYN52</strain>
    </source>
</reference>
<dbReference type="EMBL" id="QQNH01000006">
    <property type="protein sequence ID" value="RDE09468.1"/>
    <property type="molecule type" value="Genomic_DNA"/>
</dbReference>
<dbReference type="PROSITE" id="PS51257">
    <property type="entry name" value="PROKAR_LIPOPROTEIN"/>
    <property type="match status" value="1"/>
</dbReference>
<comment type="caution">
    <text evidence="1">The sequence shown here is derived from an EMBL/GenBank/DDBJ whole genome shotgun (WGS) entry which is preliminary data.</text>
</comment>
<gene>
    <name evidence="1" type="ORF">DVH29_06600</name>
</gene>
<accession>A0A369W4I8</accession>
<dbReference type="AlphaFoldDB" id="A0A369W4I8"/>
<dbReference type="Proteomes" id="UP000253759">
    <property type="component" value="Unassembled WGS sequence"/>
</dbReference>
<keyword evidence="2" id="KW-1185">Reference proteome</keyword>
<evidence type="ECO:0000313" key="1">
    <source>
        <dbReference type="EMBL" id="RDE09468.1"/>
    </source>
</evidence>